<organism evidence="2 3">
    <name type="scientific">Sulfurisphaera tokodaii</name>
    <dbReference type="NCBI Taxonomy" id="111955"/>
    <lineage>
        <taxon>Archaea</taxon>
        <taxon>Thermoproteota</taxon>
        <taxon>Thermoprotei</taxon>
        <taxon>Sulfolobales</taxon>
        <taxon>Sulfolobaceae</taxon>
        <taxon>Sulfurisphaera</taxon>
    </lineage>
</organism>
<keyword evidence="1" id="KW-1133">Transmembrane helix</keyword>
<protein>
    <submittedName>
        <fullName evidence="2">Uncharacterized protein</fullName>
    </submittedName>
</protein>
<dbReference type="RefSeq" id="WP_010979194.1">
    <property type="nucleotide sequence ID" value="NZ_BAABQO010000005.1"/>
</dbReference>
<comment type="caution">
    <text evidence="2">The sequence shown here is derived from an EMBL/GenBank/DDBJ whole genome shotgun (WGS) entry which is preliminary data.</text>
</comment>
<reference evidence="2" key="1">
    <citation type="journal article" date="2020" name="bioRxiv">
        <title>A rank-normalized archaeal taxonomy based on genome phylogeny resolves widespread incomplete and uneven classifications.</title>
        <authorList>
            <person name="Rinke C."/>
            <person name="Chuvochina M."/>
            <person name="Mussig A.J."/>
            <person name="Chaumeil P.-A."/>
            <person name="Waite D.W."/>
            <person name="Whitman W.B."/>
            <person name="Parks D.H."/>
            <person name="Hugenholtz P."/>
        </authorList>
    </citation>
    <scope>NUCLEOTIDE SEQUENCE</scope>
    <source>
        <strain evidence="2">UBA8838</strain>
    </source>
</reference>
<dbReference type="AlphaFoldDB" id="A0A832T706"/>
<sequence>MYRVFKDILLSRFYLPRSIRVIIIITLLILLLPTEYLLGGLGIENVNTLASSSSATNLTTEPINYTLSLLHVILHFDVSKEYISLFSTSNYSGYVISNANGWIVMNNTNYTFTYFGKACYNNYTFDTISLVNTTLDGDILVKITYNITLINIPEPNGMDSVAKITRTCTNIKGIEPGSTITSTQFYWFNYTKSEVGNNEYNVSFNGYVGGIKATGYVVEDPSSNNITLLSGSMNIVGNDNNITAITSNNEIMIYSNNSNDPIIVDPLILPIISLYSWGYVVGTLISANVSEPVAIDVADTILGLIGGLLSKFGGTIGAAIGLYITSYYMPQYNAFLVAYSHNGIDTIYFMSATSFKKVNFLFWSGCIPTGSYGETGVYYNGEYYPFTNSFTLLLVPNYNFGYFLYEQPHSSIIPPSPYSPPWYGFW</sequence>
<proteinExistence type="predicted"/>
<feature type="transmembrane region" description="Helical" evidence="1">
    <location>
        <begin position="21"/>
        <end position="43"/>
    </location>
</feature>
<evidence type="ECO:0000313" key="3">
    <source>
        <dbReference type="Proteomes" id="UP000646844"/>
    </source>
</evidence>
<dbReference type="Proteomes" id="UP000646844">
    <property type="component" value="Unassembled WGS sequence"/>
</dbReference>
<name>A0A832T706_9CREN</name>
<accession>A0A832T706</accession>
<evidence type="ECO:0000313" key="2">
    <source>
        <dbReference type="EMBL" id="HII73200.1"/>
    </source>
</evidence>
<dbReference type="GeneID" id="1459169"/>
<keyword evidence="1" id="KW-0812">Transmembrane</keyword>
<gene>
    <name evidence="2" type="ORF">HA332_02085</name>
</gene>
<evidence type="ECO:0000256" key="1">
    <source>
        <dbReference type="SAM" id="Phobius"/>
    </source>
</evidence>
<keyword evidence="1" id="KW-0472">Membrane</keyword>
<dbReference type="EMBL" id="DUJO01000012">
    <property type="protein sequence ID" value="HII73200.1"/>
    <property type="molecule type" value="Genomic_DNA"/>
</dbReference>